<dbReference type="GO" id="GO:0016878">
    <property type="term" value="F:acid-thiol ligase activity"/>
    <property type="evidence" value="ECO:0007669"/>
    <property type="project" value="UniProtKB-ARBA"/>
</dbReference>
<dbReference type="eggNOG" id="COG0318">
    <property type="taxonomic scope" value="Bacteria"/>
</dbReference>
<name>A0A024QEW7_9BACI</name>
<dbReference type="EMBL" id="CCDP010000002">
    <property type="protein sequence ID" value="CDQ40802.1"/>
    <property type="molecule type" value="Genomic_DNA"/>
</dbReference>
<keyword evidence="6" id="KW-1185">Reference proteome</keyword>
<dbReference type="InterPro" id="IPR042099">
    <property type="entry name" value="ANL_N_sf"/>
</dbReference>
<dbReference type="InterPro" id="IPR000873">
    <property type="entry name" value="AMP-dep_synth/lig_dom"/>
</dbReference>
<dbReference type="RefSeq" id="WP_232620917.1">
    <property type="nucleotide sequence ID" value="NZ_BNER01000006.1"/>
</dbReference>
<evidence type="ECO:0000313" key="5">
    <source>
        <dbReference type="EMBL" id="CDQ40802.1"/>
    </source>
</evidence>
<evidence type="ECO:0000313" key="6">
    <source>
        <dbReference type="Proteomes" id="UP000028875"/>
    </source>
</evidence>
<reference evidence="6" key="2">
    <citation type="submission" date="2014-05" db="EMBL/GenBank/DDBJ databases">
        <title>Draft genome sequence of Virgibacillus massiliensis Vm-5.</title>
        <authorList>
            <person name="Khelaifia S."/>
            <person name="Croce O."/>
            <person name="Lagier J.C."/>
            <person name="Raoult D."/>
        </authorList>
    </citation>
    <scope>NUCLEOTIDE SEQUENCE [LARGE SCALE GENOMIC DNA]</scope>
    <source>
        <strain evidence="6">Vm-5</strain>
    </source>
</reference>
<organism evidence="5 6">
    <name type="scientific">Virgibacillus massiliensis</name>
    <dbReference type="NCBI Taxonomy" id="1462526"/>
    <lineage>
        <taxon>Bacteria</taxon>
        <taxon>Bacillati</taxon>
        <taxon>Bacillota</taxon>
        <taxon>Bacilli</taxon>
        <taxon>Bacillales</taxon>
        <taxon>Bacillaceae</taxon>
        <taxon>Virgibacillus</taxon>
    </lineage>
</organism>
<proteinExistence type="inferred from homology"/>
<reference evidence="5 6" key="1">
    <citation type="submission" date="2014-03" db="EMBL/GenBank/DDBJ databases">
        <authorList>
            <person name="Urmite Genomes U."/>
        </authorList>
    </citation>
    <scope>NUCLEOTIDE SEQUENCE [LARGE SCALE GENOMIC DNA]</scope>
    <source>
        <strain evidence="5 6">Vm-5</strain>
    </source>
</reference>
<evidence type="ECO:0000259" key="3">
    <source>
        <dbReference type="Pfam" id="PF00501"/>
    </source>
</evidence>
<dbReference type="InterPro" id="IPR050237">
    <property type="entry name" value="ATP-dep_AMP-bd_enzyme"/>
</dbReference>
<dbReference type="InterPro" id="IPR025110">
    <property type="entry name" value="AMP-bd_C"/>
</dbReference>
<accession>A0A024QEW7</accession>
<dbReference type="Pfam" id="PF00501">
    <property type="entry name" value="AMP-binding"/>
    <property type="match status" value="1"/>
</dbReference>
<comment type="similarity">
    <text evidence="1">Belongs to the ATP-dependent AMP-binding enzyme family.</text>
</comment>
<evidence type="ECO:0000256" key="2">
    <source>
        <dbReference type="ARBA" id="ARBA00022598"/>
    </source>
</evidence>
<evidence type="ECO:0000259" key="4">
    <source>
        <dbReference type="Pfam" id="PF13193"/>
    </source>
</evidence>
<feature type="domain" description="AMP-dependent synthetase/ligase" evidence="3">
    <location>
        <begin position="27"/>
        <end position="392"/>
    </location>
</feature>
<dbReference type="PROSITE" id="PS00455">
    <property type="entry name" value="AMP_BINDING"/>
    <property type="match status" value="1"/>
</dbReference>
<protein>
    <submittedName>
        <fullName evidence="5">Long-chain-fatty-acid--CoA ligase</fullName>
    </submittedName>
</protein>
<dbReference type="Pfam" id="PF13193">
    <property type="entry name" value="AMP-binding_C"/>
    <property type="match status" value="1"/>
</dbReference>
<gene>
    <name evidence="5" type="primary">lcfB_7</name>
    <name evidence="5" type="ORF">BN990_03133</name>
</gene>
<sequence>MNTQANVHDEVKMIQRARRNTLSDILSRTAARMPDKNAIAYNGVTVTYKELDTLVTLTAYGFKRDGMGKGDMIIVMSKNSLDFVIVNFALARIGAVMIPINYMLSTTDTAYIIEHAKASGFIASKAYADVLDISAKEKAKEIKYRYIMENSEDQVEGWKNLKDIQYGHNSNAKIEVEIADDDLCHVLYTSGTESRPKGVMLTHKSIMNEYASCVFSGKMESDDIMIHALPLYHSAQLHVFLGPSIYIGCSSIILEKATPELILKTIEETGASQLFCPPTVWIAILRHPDFEVRDLSTLRKCYYGAAIMPREILKELSSRLPNAKFWNLYGQTEVAPLATVLQPEDQLRKIGSAGTPSLYVETRIVNDQDEEVARGEVGEIVHRTPHAMKGYLYDPVKTREAFRNGWFHSGDLGKMDEEGYITIIDRKKDMINTGGINVSSREVEEVIYQLEGVSEVAVISIPDPYWIEAVTAIIVPKKDVTLSKEVVEQFCKEHLTRFKVPKYVTFTDALPKNPSGKVLKRALRDQYEILNKK</sequence>
<dbReference type="InterPro" id="IPR020845">
    <property type="entry name" value="AMP-binding_CS"/>
</dbReference>
<dbReference type="NCBIfam" id="NF006182">
    <property type="entry name" value="PRK08316.1"/>
    <property type="match status" value="1"/>
</dbReference>
<dbReference type="CDD" id="cd17631">
    <property type="entry name" value="FACL_FadD13-like"/>
    <property type="match status" value="1"/>
</dbReference>
<dbReference type="SUPFAM" id="SSF56801">
    <property type="entry name" value="Acetyl-CoA synthetase-like"/>
    <property type="match status" value="1"/>
</dbReference>
<evidence type="ECO:0000256" key="1">
    <source>
        <dbReference type="ARBA" id="ARBA00006432"/>
    </source>
</evidence>
<dbReference type="Proteomes" id="UP000028875">
    <property type="component" value="Unassembled WGS sequence"/>
</dbReference>
<keyword evidence="2 5" id="KW-0436">Ligase</keyword>
<dbReference type="PANTHER" id="PTHR43767:SF1">
    <property type="entry name" value="NONRIBOSOMAL PEPTIDE SYNTHASE PES1 (EUROFUNG)-RELATED"/>
    <property type="match status" value="1"/>
</dbReference>
<dbReference type="Gene3D" id="3.30.300.30">
    <property type="match status" value="1"/>
</dbReference>
<feature type="domain" description="AMP-binding enzyme C-terminal" evidence="4">
    <location>
        <begin position="442"/>
        <end position="517"/>
    </location>
</feature>
<dbReference type="NCBIfam" id="NF004837">
    <property type="entry name" value="PRK06187.1"/>
    <property type="match status" value="1"/>
</dbReference>
<dbReference type="PANTHER" id="PTHR43767">
    <property type="entry name" value="LONG-CHAIN-FATTY-ACID--COA LIGASE"/>
    <property type="match status" value="1"/>
</dbReference>
<comment type="caution">
    <text evidence="5">The sequence shown here is derived from an EMBL/GenBank/DDBJ whole genome shotgun (WGS) entry which is preliminary data.</text>
</comment>
<dbReference type="FunFam" id="3.30.300.30:FF:000008">
    <property type="entry name" value="2,3-dihydroxybenzoate-AMP ligase"/>
    <property type="match status" value="1"/>
</dbReference>
<dbReference type="InterPro" id="IPR045851">
    <property type="entry name" value="AMP-bd_C_sf"/>
</dbReference>
<dbReference type="Gene3D" id="3.40.50.12780">
    <property type="entry name" value="N-terminal domain of ligase-like"/>
    <property type="match status" value="1"/>
</dbReference>
<dbReference type="STRING" id="1462526.BN990_03133"/>
<dbReference type="AlphaFoldDB" id="A0A024QEW7"/>